<organism evidence="2 3">
    <name type="scientific">Alkalicoccobacillus gibsonii</name>
    <dbReference type="NCBI Taxonomy" id="79881"/>
    <lineage>
        <taxon>Bacteria</taxon>
        <taxon>Bacillati</taxon>
        <taxon>Bacillota</taxon>
        <taxon>Bacilli</taxon>
        <taxon>Bacillales</taxon>
        <taxon>Bacillaceae</taxon>
        <taxon>Alkalicoccobacillus</taxon>
    </lineage>
</organism>
<sequence>MDKKCVFERLELHHANELFQLIDKSRESLSAWLTFPTYIHSVSDTITFIEKSLKRSEANNGYWSGIWYEGTLVGSIGLLYIDHTMRRTEMGYWLGKDYVGRGLMTNACKQLIRVAFDELNLQKIEIKVATMNSKSQAIPMKLGFTQEGIIRRDDWINNTFHDRILYGLLKDEWE</sequence>
<accession>A0ABU9VJL5</accession>
<proteinExistence type="predicted"/>
<dbReference type="EMBL" id="JBCITK010000001">
    <property type="protein sequence ID" value="MEN0644023.1"/>
    <property type="molecule type" value="Genomic_DNA"/>
</dbReference>
<dbReference type="Proteomes" id="UP001418796">
    <property type="component" value="Unassembled WGS sequence"/>
</dbReference>
<keyword evidence="3" id="KW-1185">Reference proteome</keyword>
<evidence type="ECO:0000313" key="2">
    <source>
        <dbReference type="EMBL" id="MEN0644023.1"/>
    </source>
</evidence>
<keyword evidence="2" id="KW-0808">Transferase</keyword>
<dbReference type="InterPro" id="IPR000182">
    <property type="entry name" value="GNAT_dom"/>
</dbReference>
<dbReference type="InterPro" id="IPR051908">
    <property type="entry name" value="Ribosomal_N-acetyltransferase"/>
</dbReference>
<dbReference type="GO" id="GO:0016740">
    <property type="term" value="F:transferase activity"/>
    <property type="evidence" value="ECO:0007669"/>
    <property type="project" value="UniProtKB-KW"/>
</dbReference>
<dbReference type="PROSITE" id="PS51186">
    <property type="entry name" value="GNAT"/>
    <property type="match status" value="1"/>
</dbReference>
<dbReference type="Pfam" id="PF13302">
    <property type="entry name" value="Acetyltransf_3"/>
    <property type="match status" value="1"/>
</dbReference>
<dbReference type="PANTHER" id="PTHR43441:SF12">
    <property type="entry name" value="RIBOSOMAL N-ACETYLTRANSFERASE YDAF-RELATED"/>
    <property type="match status" value="1"/>
</dbReference>
<dbReference type="InterPro" id="IPR016181">
    <property type="entry name" value="Acyl_CoA_acyltransferase"/>
</dbReference>
<evidence type="ECO:0000313" key="3">
    <source>
        <dbReference type="Proteomes" id="UP001418796"/>
    </source>
</evidence>
<feature type="domain" description="N-acetyltransferase" evidence="1">
    <location>
        <begin position="5"/>
        <end position="171"/>
    </location>
</feature>
<dbReference type="EC" id="2.-.-.-" evidence="2"/>
<evidence type="ECO:0000259" key="1">
    <source>
        <dbReference type="PROSITE" id="PS51186"/>
    </source>
</evidence>
<dbReference type="Gene3D" id="3.40.630.30">
    <property type="match status" value="1"/>
</dbReference>
<gene>
    <name evidence="2" type="ORF">MKY91_12745</name>
</gene>
<name>A0ABU9VJL5_9BACI</name>
<reference evidence="2 3" key="1">
    <citation type="submission" date="2024-03" db="EMBL/GenBank/DDBJ databases">
        <title>Bacilli Hybrid Assemblies.</title>
        <authorList>
            <person name="Kovac J."/>
        </authorList>
    </citation>
    <scope>NUCLEOTIDE SEQUENCE [LARGE SCALE GENOMIC DNA]</scope>
    <source>
        <strain evidence="2 3">FSL R7-0666</strain>
    </source>
</reference>
<protein>
    <submittedName>
        <fullName evidence="2">GNAT family protein</fullName>
        <ecNumber evidence="2">2.-.-.-</ecNumber>
    </submittedName>
</protein>
<comment type="caution">
    <text evidence="2">The sequence shown here is derived from an EMBL/GenBank/DDBJ whole genome shotgun (WGS) entry which is preliminary data.</text>
</comment>
<dbReference type="RefSeq" id="WP_343130801.1">
    <property type="nucleotide sequence ID" value="NZ_JBCITK010000001.1"/>
</dbReference>
<dbReference type="SUPFAM" id="SSF55729">
    <property type="entry name" value="Acyl-CoA N-acyltransferases (Nat)"/>
    <property type="match status" value="1"/>
</dbReference>
<dbReference type="PANTHER" id="PTHR43441">
    <property type="entry name" value="RIBOSOMAL-PROTEIN-SERINE ACETYLTRANSFERASE"/>
    <property type="match status" value="1"/>
</dbReference>